<comment type="caution">
    <text evidence="1">The sequence shown here is derived from an EMBL/GenBank/DDBJ whole genome shotgun (WGS) entry which is preliminary data.</text>
</comment>
<name>A0AAV9R7D3_9TELE</name>
<protein>
    <submittedName>
        <fullName evidence="1">Uncharacterized protein</fullName>
    </submittedName>
</protein>
<gene>
    <name evidence="1" type="ORF">CRENBAI_016717</name>
</gene>
<sequence length="114" mass="13137">MYVEDFSKSPSVEFLEQCTREQLIKIAEHYKICVGVKTILRENLIEMGVLILPPKPDDLVSQFAHPDLSLDFEQQKEMLKLRMQLEKEKELALATLRQQADLDKTSFGKNEAAN</sequence>
<evidence type="ECO:0000313" key="2">
    <source>
        <dbReference type="Proteomes" id="UP001311232"/>
    </source>
</evidence>
<evidence type="ECO:0000313" key="1">
    <source>
        <dbReference type="EMBL" id="KAK5604470.1"/>
    </source>
</evidence>
<accession>A0AAV9R7D3</accession>
<dbReference type="EMBL" id="JAHHUM010002342">
    <property type="protein sequence ID" value="KAK5604470.1"/>
    <property type="molecule type" value="Genomic_DNA"/>
</dbReference>
<reference evidence="1 2" key="1">
    <citation type="submission" date="2021-06" db="EMBL/GenBank/DDBJ databases">
        <authorList>
            <person name="Palmer J.M."/>
        </authorList>
    </citation>
    <scope>NUCLEOTIDE SEQUENCE [LARGE SCALE GENOMIC DNA]</scope>
    <source>
        <strain evidence="1 2">MEX-2019</strain>
        <tissue evidence="1">Muscle</tissue>
    </source>
</reference>
<dbReference type="Proteomes" id="UP001311232">
    <property type="component" value="Unassembled WGS sequence"/>
</dbReference>
<organism evidence="1 2">
    <name type="scientific">Crenichthys baileyi</name>
    <name type="common">White River springfish</name>
    <dbReference type="NCBI Taxonomy" id="28760"/>
    <lineage>
        <taxon>Eukaryota</taxon>
        <taxon>Metazoa</taxon>
        <taxon>Chordata</taxon>
        <taxon>Craniata</taxon>
        <taxon>Vertebrata</taxon>
        <taxon>Euteleostomi</taxon>
        <taxon>Actinopterygii</taxon>
        <taxon>Neopterygii</taxon>
        <taxon>Teleostei</taxon>
        <taxon>Neoteleostei</taxon>
        <taxon>Acanthomorphata</taxon>
        <taxon>Ovalentaria</taxon>
        <taxon>Atherinomorphae</taxon>
        <taxon>Cyprinodontiformes</taxon>
        <taxon>Goodeidae</taxon>
        <taxon>Crenichthys</taxon>
    </lineage>
</organism>
<dbReference type="AlphaFoldDB" id="A0AAV9R7D3"/>
<proteinExistence type="predicted"/>
<keyword evidence="2" id="KW-1185">Reference proteome</keyword>